<organism evidence="1 2">
    <name type="scientific">Allocoleopsis franciscana PCC 7113</name>
    <dbReference type="NCBI Taxonomy" id="1173027"/>
    <lineage>
        <taxon>Bacteria</taxon>
        <taxon>Bacillati</taxon>
        <taxon>Cyanobacteriota</taxon>
        <taxon>Cyanophyceae</taxon>
        <taxon>Coleofasciculales</taxon>
        <taxon>Coleofasciculaceae</taxon>
        <taxon>Allocoleopsis</taxon>
        <taxon>Allocoleopsis franciscana</taxon>
    </lineage>
</organism>
<proteinExistence type="predicted"/>
<gene>
    <name evidence="1" type="ORF">Mic7113_4233</name>
</gene>
<sequence length="82" mass="9055">MFIEGMQAVPAFFNHISLGSDALQGASHLFSVDWHGLAQLKTNTDLFGQVASAWNNFVRTGQAWALLIGLIMGYFIKSFTTF</sequence>
<dbReference type="Proteomes" id="UP000010471">
    <property type="component" value="Chromosome"/>
</dbReference>
<dbReference type="EMBL" id="CP003630">
    <property type="protein sequence ID" value="AFZ19933.1"/>
    <property type="molecule type" value="Genomic_DNA"/>
</dbReference>
<evidence type="ECO:0000313" key="2">
    <source>
        <dbReference type="Proteomes" id="UP000010471"/>
    </source>
</evidence>
<dbReference type="KEGG" id="mic:Mic7113_4233"/>
<evidence type="ECO:0000313" key="1">
    <source>
        <dbReference type="EMBL" id="AFZ19933.1"/>
    </source>
</evidence>
<keyword evidence="2" id="KW-1185">Reference proteome</keyword>
<reference evidence="1 2" key="1">
    <citation type="submission" date="2012-06" db="EMBL/GenBank/DDBJ databases">
        <title>Finished chromosome of genome of Microcoleus sp. PCC 7113.</title>
        <authorList>
            <consortium name="US DOE Joint Genome Institute"/>
            <person name="Gugger M."/>
            <person name="Coursin T."/>
            <person name="Rippka R."/>
            <person name="Tandeau De Marsac N."/>
            <person name="Huntemann M."/>
            <person name="Wei C.-L."/>
            <person name="Han J."/>
            <person name="Detter J.C."/>
            <person name="Han C."/>
            <person name="Tapia R."/>
            <person name="Chen A."/>
            <person name="Kyrpides N."/>
            <person name="Mavromatis K."/>
            <person name="Markowitz V."/>
            <person name="Szeto E."/>
            <person name="Ivanova N."/>
            <person name="Pagani I."/>
            <person name="Pati A."/>
            <person name="Goodwin L."/>
            <person name="Nordberg H.P."/>
            <person name="Cantor M.N."/>
            <person name="Hua S.X."/>
            <person name="Woyke T."/>
            <person name="Kerfeld C.A."/>
        </authorList>
    </citation>
    <scope>NUCLEOTIDE SEQUENCE [LARGE SCALE GENOMIC DNA]</scope>
    <source>
        <strain evidence="1 2">PCC 7113</strain>
    </source>
</reference>
<dbReference type="HOGENOM" id="CLU_192956_2_0_3"/>
<protein>
    <submittedName>
        <fullName evidence="1">Uncharacterized protein</fullName>
    </submittedName>
</protein>
<name>K9WIA7_9CYAN</name>
<dbReference type="RefSeq" id="WP_015184069.1">
    <property type="nucleotide sequence ID" value="NC_019738.1"/>
</dbReference>
<accession>K9WIA7</accession>
<dbReference type="STRING" id="1173027.Mic7113_4233"/>
<dbReference type="AlphaFoldDB" id="K9WIA7"/>
<dbReference type="PATRIC" id="fig|1173027.3.peg.4677"/>